<reference evidence="4" key="1">
    <citation type="submission" date="2021-12" db="EMBL/GenBank/DDBJ databases">
        <title>Description of Gramella crocea sp. nov., a new bacterium isolated from activated sludge.</title>
        <authorList>
            <person name="Zhang X."/>
        </authorList>
    </citation>
    <scope>NUCLEOTIDE SEQUENCE</scope>
    <source>
        <strain evidence="4">YB25</strain>
    </source>
</reference>
<accession>A0A9X1UZ01</accession>
<feature type="domain" description="Sulfatase N-terminal" evidence="3">
    <location>
        <begin position="34"/>
        <end position="340"/>
    </location>
</feature>
<name>A0A9X1UZ01_9FLAO</name>
<comment type="caution">
    <text evidence="4">The sequence shown here is derived from an EMBL/GenBank/DDBJ whole genome shotgun (WGS) entry which is preliminary data.</text>
</comment>
<dbReference type="InterPro" id="IPR050738">
    <property type="entry name" value="Sulfatase"/>
</dbReference>
<dbReference type="PANTHER" id="PTHR42693:SF53">
    <property type="entry name" value="ENDO-4-O-SULFATASE"/>
    <property type="match status" value="1"/>
</dbReference>
<protein>
    <submittedName>
        <fullName evidence="4">Sulfatase-like hydrolase/transferase</fullName>
    </submittedName>
</protein>
<evidence type="ECO:0000256" key="1">
    <source>
        <dbReference type="ARBA" id="ARBA00008779"/>
    </source>
</evidence>
<dbReference type="PANTHER" id="PTHR42693">
    <property type="entry name" value="ARYLSULFATASE FAMILY MEMBER"/>
    <property type="match status" value="1"/>
</dbReference>
<dbReference type="SUPFAM" id="SSF53649">
    <property type="entry name" value="Alkaline phosphatase-like"/>
    <property type="match status" value="1"/>
</dbReference>
<dbReference type="InterPro" id="IPR017850">
    <property type="entry name" value="Alkaline_phosphatase_core_sf"/>
</dbReference>
<organism evidence="4 5">
    <name type="scientific">Christiangramia crocea</name>
    <dbReference type="NCBI Taxonomy" id="2904124"/>
    <lineage>
        <taxon>Bacteria</taxon>
        <taxon>Pseudomonadati</taxon>
        <taxon>Bacteroidota</taxon>
        <taxon>Flavobacteriia</taxon>
        <taxon>Flavobacteriales</taxon>
        <taxon>Flavobacteriaceae</taxon>
        <taxon>Christiangramia</taxon>
    </lineage>
</organism>
<dbReference type="InterPro" id="IPR000917">
    <property type="entry name" value="Sulfatase_N"/>
</dbReference>
<sequence>MKLKFFNIFLICLIIIGCKSNKDKNDENLETRQPNIIVILLDDAGYVDFGFMGSKDLETPHIDELAKKGVVFTDAHVSASVCAPSRAGLLSGTYQQRFGFEANHTGDAKSGDLGLGDDVITLASTLQKNKYKTIALGKWHLGASQDDQPNNRGFDEFYGFLDGARSYFPLKDPNEKRMLQQNGKRIKFEGYLTDVLTDSAIAFSEENKDAPYFMYLAYNAVHTPMEAKKEHLEKYKDHPRQKLAAMTWSLDENIGKLMAALKAQGIYENTLIYFLSDNGGSYANQSSNGYLKGSKGTKFEGGHRVPFIVQWPGKITAGQEFDGLTSSLDIYPTSLAAADIKKDETLNLDGVNLLPYLKNEKQGDPHKELYWRKLNKSAARVGDFKLIRLEGYGSNLYNLNEDLAEQHDLSQSDSLTLNELSSKLETWESGLIPPLWKESEEWMAVIDHVHKSLMQNEPIKYRNPRQMRQFNRNN</sequence>
<proteinExistence type="inferred from homology"/>
<evidence type="ECO:0000313" key="5">
    <source>
        <dbReference type="Proteomes" id="UP001139344"/>
    </source>
</evidence>
<evidence type="ECO:0000259" key="3">
    <source>
        <dbReference type="Pfam" id="PF00884"/>
    </source>
</evidence>
<keyword evidence="2 4" id="KW-0378">Hydrolase</keyword>
<dbReference type="Pfam" id="PF00884">
    <property type="entry name" value="Sulfatase"/>
    <property type="match status" value="1"/>
</dbReference>
<dbReference type="GO" id="GO:0004065">
    <property type="term" value="F:arylsulfatase activity"/>
    <property type="evidence" value="ECO:0007669"/>
    <property type="project" value="TreeGrafter"/>
</dbReference>
<gene>
    <name evidence="4" type="ORF">LU635_12950</name>
</gene>
<evidence type="ECO:0000313" key="4">
    <source>
        <dbReference type="EMBL" id="MCG9972551.1"/>
    </source>
</evidence>
<evidence type="ECO:0000256" key="2">
    <source>
        <dbReference type="ARBA" id="ARBA00022801"/>
    </source>
</evidence>
<dbReference type="AlphaFoldDB" id="A0A9X1UZ01"/>
<keyword evidence="5" id="KW-1185">Reference proteome</keyword>
<dbReference type="Proteomes" id="UP001139344">
    <property type="component" value="Unassembled WGS sequence"/>
</dbReference>
<dbReference type="Gene3D" id="3.30.1120.10">
    <property type="match status" value="1"/>
</dbReference>
<dbReference type="EMBL" id="JAJSON010000025">
    <property type="protein sequence ID" value="MCG9972551.1"/>
    <property type="molecule type" value="Genomic_DNA"/>
</dbReference>
<dbReference type="Gene3D" id="3.40.720.10">
    <property type="entry name" value="Alkaline Phosphatase, subunit A"/>
    <property type="match status" value="1"/>
</dbReference>
<dbReference type="RefSeq" id="WP_240099908.1">
    <property type="nucleotide sequence ID" value="NZ_JAJSON010000025.1"/>
</dbReference>
<dbReference type="PROSITE" id="PS51257">
    <property type="entry name" value="PROKAR_LIPOPROTEIN"/>
    <property type="match status" value="1"/>
</dbReference>
<comment type="similarity">
    <text evidence="1">Belongs to the sulfatase family.</text>
</comment>